<evidence type="ECO:0000313" key="1">
    <source>
        <dbReference type="Proteomes" id="UP000887579"/>
    </source>
</evidence>
<proteinExistence type="predicted"/>
<accession>A0AC34FLW6</accession>
<evidence type="ECO:0000313" key="2">
    <source>
        <dbReference type="WBParaSite" id="ES5_v2.g18370.t1"/>
    </source>
</evidence>
<sequence length="195" mass="22693">MDFKKVSICFTINRKSLNGIGEHLYIAHPHLYQEEDDQVYIPKKYENEFLKEIKLNKFDEETEEKIIDFATEGKMDVQIFSTSKKSTKVLWDVVADENKEDFTVVSFLNAVTVCNNKHNKAVFNVEEVETRHLKRNKKWPTANEHSKYGISQSYKTVCFGDLNHTKLLKTRGGGIYCFGDENLGRAIRRALKYKT</sequence>
<protein>
    <submittedName>
        <fullName evidence="2">Uncharacterized protein</fullName>
    </submittedName>
</protein>
<reference evidence="2" key="1">
    <citation type="submission" date="2022-11" db="UniProtKB">
        <authorList>
            <consortium name="WormBaseParasite"/>
        </authorList>
    </citation>
    <scope>IDENTIFICATION</scope>
</reference>
<organism evidence="1 2">
    <name type="scientific">Panagrolaimus sp. ES5</name>
    <dbReference type="NCBI Taxonomy" id="591445"/>
    <lineage>
        <taxon>Eukaryota</taxon>
        <taxon>Metazoa</taxon>
        <taxon>Ecdysozoa</taxon>
        <taxon>Nematoda</taxon>
        <taxon>Chromadorea</taxon>
        <taxon>Rhabditida</taxon>
        <taxon>Tylenchina</taxon>
        <taxon>Panagrolaimomorpha</taxon>
        <taxon>Panagrolaimoidea</taxon>
        <taxon>Panagrolaimidae</taxon>
        <taxon>Panagrolaimus</taxon>
    </lineage>
</organism>
<name>A0AC34FLW6_9BILA</name>
<dbReference type="WBParaSite" id="ES5_v2.g18370.t1">
    <property type="protein sequence ID" value="ES5_v2.g18370.t1"/>
    <property type="gene ID" value="ES5_v2.g18370"/>
</dbReference>
<dbReference type="Proteomes" id="UP000887579">
    <property type="component" value="Unplaced"/>
</dbReference>